<gene>
    <name evidence="1" type="ORF">LCGC14_3041350</name>
</gene>
<proteinExistence type="predicted"/>
<organism evidence="1">
    <name type="scientific">marine sediment metagenome</name>
    <dbReference type="NCBI Taxonomy" id="412755"/>
    <lineage>
        <taxon>unclassified sequences</taxon>
        <taxon>metagenomes</taxon>
        <taxon>ecological metagenomes</taxon>
    </lineage>
</organism>
<dbReference type="AlphaFoldDB" id="A0A0F8WPB9"/>
<sequence length="88" mass="9442">TGLFLDYPRTFGLDVGECKPPVAAGDGAGSLDYDIVPGDADQSILRFRMDSNEPDIRMPEIGRTVIHSEGVALIEQWINAMAADDCSG</sequence>
<protein>
    <submittedName>
        <fullName evidence="1">Uncharacterized protein</fullName>
    </submittedName>
</protein>
<evidence type="ECO:0000313" key="1">
    <source>
        <dbReference type="EMBL" id="KKK58742.1"/>
    </source>
</evidence>
<accession>A0A0F8WPB9</accession>
<feature type="non-terminal residue" evidence="1">
    <location>
        <position position="1"/>
    </location>
</feature>
<dbReference type="EMBL" id="LAZR01063821">
    <property type="protein sequence ID" value="KKK58742.1"/>
    <property type="molecule type" value="Genomic_DNA"/>
</dbReference>
<comment type="caution">
    <text evidence="1">The sequence shown here is derived from an EMBL/GenBank/DDBJ whole genome shotgun (WGS) entry which is preliminary data.</text>
</comment>
<reference evidence="1" key="1">
    <citation type="journal article" date="2015" name="Nature">
        <title>Complex archaea that bridge the gap between prokaryotes and eukaryotes.</title>
        <authorList>
            <person name="Spang A."/>
            <person name="Saw J.H."/>
            <person name="Jorgensen S.L."/>
            <person name="Zaremba-Niedzwiedzka K."/>
            <person name="Martijn J."/>
            <person name="Lind A.E."/>
            <person name="van Eijk R."/>
            <person name="Schleper C."/>
            <person name="Guy L."/>
            <person name="Ettema T.J."/>
        </authorList>
    </citation>
    <scope>NUCLEOTIDE SEQUENCE</scope>
</reference>
<name>A0A0F8WPB9_9ZZZZ</name>